<protein>
    <recommendedName>
        <fullName evidence="3">F-box domain-containing protein</fullName>
    </recommendedName>
</protein>
<dbReference type="InterPro" id="IPR036047">
    <property type="entry name" value="F-box-like_dom_sf"/>
</dbReference>
<keyword evidence="2" id="KW-1185">Reference proteome</keyword>
<dbReference type="SUPFAM" id="SSF81383">
    <property type="entry name" value="F-box domain"/>
    <property type="match status" value="1"/>
</dbReference>
<evidence type="ECO:0000313" key="2">
    <source>
        <dbReference type="Proteomes" id="UP001141327"/>
    </source>
</evidence>
<dbReference type="CDD" id="cd09917">
    <property type="entry name" value="F-box_SF"/>
    <property type="match status" value="1"/>
</dbReference>
<comment type="caution">
    <text evidence="1">The sequence shown here is derived from an EMBL/GenBank/DDBJ whole genome shotgun (WGS) entry which is preliminary data.</text>
</comment>
<evidence type="ECO:0000313" key="1">
    <source>
        <dbReference type="EMBL" id="KAJ4454862.1"/>
    </source>
</evidence>
<name>A0ABQ8UB64_9EUKA</name>
<evidence type="ECO:0008006" key="3">
    <source>
        <dbReference type="Google" id="ProtNLM"/>
    </source>
</evidence>
<proteinExistence type="predicted"/>
<organism evidence="1 2">
    <name type="scientific">Paratrimastix pyriformis</name>
    <dbReference type="NCBI Taxonomy" id="342808"/>
    <lineage>
        <taxon>Eukaryota</taxon>
        <taxon>Metamonada</taxon>
        <taxon>Preaxostyla</taxon>
        <taxon>Paratrimastigidae</taxon>
        <taxon>Paratrimastix</taxon>
    </lineage>
</organism>
<dbReference type="Proteomes" id="UP001141327">
    <property type="component" value="Unassembled WGS sequence"/>
</dbReference>
<dbReference type="EMBL" id="JAPMOS010000130">
    <property type="protein sequence ID" value="KAJ4454862.1"/>
    <property type="molecule type" value="Genomic_DNA"/>
</dbReference>
<gene>
    <name evidence="1" type="ORF">PAPYR_10309</name>
</gene>
<sequence length="372" mass="40446">MDPQASLLLDIIPPEILSVICGFLSPLDVASVSRACHHTFFRVAWKSEYVWHQIALPLGLANPEGKSCALPLWWTAAKTCTWRPILFIQARRELVGRLETFLNRAVPLFLGKPLSALRFAFGTDSPLGHELGRWILNIPDRLTLDRTFIGIKISEDASNIVIVAMTTSADVSKHCRYLAVDAKLVTDLRYSNLFWEFCNAGACGAILSEMPFGAPPSQPLPVDIEAMVIDGLFINDSTNISALRSAASQACAALAKIRCSMSYETIRSEVGPTVTLTPSRGKKGLPCIAAFSAQAGGPELLSRTVFQNPAKPNEISGFCELLAAREAFVSKLRPTRRLSEAVTAAFSKLSCPKSPEAVNQAIQVFDATPCII</sequence>
<reference evidence="1" key="1">
    <citation type="journal article" date="2022" name="bioRxiv">
        <title>Genomics of Preaxostyla Flagellates Illuminates Evolutionary Transitions and the Path Towards Mitochondrial Loss.</title>
        <authorList>
            <person name="Novak L.V.F."/>
            <person name="Treitli S.C."/>
            <person name="Pyrih J."/>
            <person name="Halakuc P."/>
            <person name="Pipaliya S.V."/>
            <person name="Vacek V."/>
            <person name="Brzon O."/>
            <person name="Soukal P."/>
            <person name="Eme L."/>
            <person name="Dacks J.B."/>
            <person name="Karnkowska A."/>
            <person name="Elias M."/>
            <person name="Hampl V."/>
        </authorList>
    </citation>
    <scope>NUCLEOTIDE SEQUENCE</scope>
    <source>
        <strain evidence="1">RCP-MX</strain>
    </source>
</reference>
<accession>A0ABQ8UB64</accession>